<feature type="transmembrane region" description="Helical" evidence="1">
    <location>
        <begin position="305"/>
        <end position="321"/>
    </location>
</feature>
<feature type="transmembrane region" description="Helical" evidence="1">
    <location>
        <begin position="259"/>
        <end position="284"/>
    </location>
</feature>
<proteinExistence type="predicted"/>
<evidence type="ECO:0000313" key="2">
    <source>
        <dbReference type="EMBL" id="MDM8562990.1"/>
    </source>
</evidence>
<keyword evidence="1" id="KW-0812">Transmembrane</keyword>
<accession>A0ABT7VTX1</accession>
<dbReference type="EMBL" id="JAUCGM010000389">
    <property type="protein sequence ID" value="MDM8562990.1"/>
    <property type="molecule type" value="Genomic_DNA"/>
</dbReference>
<feature type="non-terminal residue" evidence="2">
    <location>
        <position position="372"/>
    </location>
</feature>
<keyword evidence="1" id="KW-1133">Transmembrane helix</keyword>
<keyword evidence="1" id="KW-0472">Membrane</keyword>
<comment type="caution">
    <text evidence="2">The sequence shown here is derived from an EMBL/GenBank/DDBJ whole genome shotgun (WGS) entry which is preliminary data.</text>
</comment>
<evidence type="ECO:0000313" key="3">
    <source>
        <dbReference type="Proteomes" id="UP001171945"/>
    </source>
</evidence>
<gene>
    <name evidence="2" type="ORF">QUF54_06520</name>
</gene>
<feature type="transmembrane region" description="Helical" evidence="1">
    <location>
        <begin position="341"/>
        <end position="363"/>
    </location>
</feature>
<dbReference type="Proteomes" id="UP001171945">
    <property type="component" value="Unassembled WGS sequence"/>
</dbReference>
<sequence>MTSNHNTLTDNKAVTLTADTSNLEKAPVTMQGIHPADYIDEAQLLLAYVSQKGLKVDDKIMSIIIRSRHLLEEGKWNVKLEIEFWKAFNTIAGIVHPVSVASLKATYPDSKVKTDNKKFHFQLFRSMAERTVFFYQIGSLFFLFLLLATQTFWLMGSMRMSPVAELTERMKKLDKEIELKYQAEGEVNTQELTALNAKMEDTLARISINYQLLNNWTWQSIWQEFGFSSAKKPILDDTLDNSSPNLPIGMEILLQEKQVVLQIIQTYILPLLYGLLGAYAYVLIQISKEIKNLTYVEESKVSHRLRLQLGALSGLAVGWFITPSSSSLTDASSVLFELSPLTIAFLAGYSVDVLFALMDRLIYTFSASDTIR</sequence>
<protein>
    <submittedName>
        <fullName evidence="2">Uncharacterized protein</fullName>
    </submittedName>
</protein>
<evidence type="ECO:0000256" key="1">
    <source>
        <dbReference type="SAM" id="Phobius"/>
    </source>
</evidence>
<keyword evidence="3" id="KW-1185">Reference proteome</keyword>
<name>A0ABT7VTX1_9GAMM</name>
<feature type="transmembrane region" description="Helical" evidence="1">
    <location>
        <begin position="132"/>
        <end position="153"/>
    </location>
</feature>
<organism evidence="2 3">
    <name type="scientific">Candidatus Marithioploca araucensis</name>
    <dbReference type="NCBI Taxonomy" id="70273"/>
    <lineage>
        <taxon>Bacteria</taxon>
        <taxon>Pseudomonadati</taxon>
        <taxon>Pseudomonadota</taxon>
        <taxon>Gammaproteobacteria</taxon>
        <taxon>Thiotrichales</taxon>
        <taxon>Thiotrichaceae</taxon>
        <taxon>Candidatus Marithioploca</taxon>
    </lineage>
</organism>
<reference evidence="2" key="1">
    <citation type="submission" date="2023-06" db="EMBL/GenBank/DDBJ databases">
        <title>Uncultivated large filamentous bacteria from sulfidic sediments reveal new species and different genomic features in energy metabolism and defense.</title>
        <authorList>
            <person name="Fonseca A."/>
        </authorList>
    </citation>
    <scope>NUCLEOTIDE SEQUENCE</scope>
    <source>
        <strain evidence="2">HSG4</strain>
    </source>
</reference>